<dbReference type="RefSeq" id="WP_344363050.1">
    <property type="nucleotide sequence ID" value="NZ_BAAAQB010000012.1"/>
</dbReference>
<name>A0ABN2YRP5_9MICC</name>
<feature type="transmembrane region" description="Helical" evidence="1">
    <location>
        <begin position="12"/>
        <end position="34"/>
    </location>
</feature>
<keyword evidence="1" id="KW-1133">Transmembrane helix</keyword>
<dbReference type="Pfam" id="PF09990">
    <property type="entry name" value="DUF2231"/>
    <property type="match status" value="1"/>
</dbReference>
<feature type="transmembrane region" description="Helical" evidence="1">
    <location>
        <begin position="84"/>
        <end position="103"/>
    </location>
</feature>
<protein>
    <recommendedName>
        <fullName evidence="2">DUF2231 domain-containing protein</fullName>
    </recommendedName>
</protein>
<keyword evidence="4" id="KW-1185">Reference proteome</keyword>
<feature type="transmembrane region" description="Helical" evidence="1">
    <location>
        <begin position="40"/>
        <end position="63"/>
    </location>
</feature>
<evidence type="ECO:0000313" key="3">
    <source>
        <dbReference type="EMBL" id="GAA2130324.1"/>
    </source>
</evidence>
<sequence length="157" mass="16739">MIEIGGLPAHVLLVHAVVVFGPLAGLGAIVYAVAPRWRSYLAWPLGVLSLILVPITVVTAQAGEQLQKARPASALVREHAQQGDVLKVFSVIFFVIVAAMLVVTYEPFGRRLAFLGGLRDNRIVRVVLLIAGAVAGAFFIYQSVITGHSGAASVWSR</sequence>
<feature type="transmembrane region" description="Helical" evidence="1">
    <location>
        <begin position="123"/>
        <end position="141"/>
    </location>
</feature>
<keyword evidence="1" id="KW-0472">Membrane</keyword>
<organism evidence="3 4">
    <name type="scientific">Arthrobacter humicola</name>
    <dbReference type="NCBI Taxonomy" id="409291"/>
    <lineage>
        <taxon>Bacteria</taxon>
        <taxon>Bacillati</taxon>
        <taxon>Actinomycetota</taxon>
        <taxon>Actinomycetes</taxon>
        <taxon>Micrococcales</taxon>
        <taxon>Micrococcaceae</taxon>
        <taxon>Arthrobacter</taxon>
    </lineage>
</organism>
<keyword evidence="1" id="KW-0812">Transmembrane</keyword>
<dbReference type="EMBL" id="BAAAQB010000012">
    <property type="protein sequence ID" value="GAA2130324.1"/>
    <property type="molecule type" value="Genomic_DNA"/>
</dbReference>
<evidence type="ECO:0000313" key="4">
    <source>
        <dbReference type="Proteomes" id="UP001500102"/>
    </source>
</evidence>
<comment type="caution">
    <text evidence="3">The sequence shown here is derived from an EMBL/GenBank/DDBJ whole genome shotgun (WGS) entry which is preliminary data.</text>
</comment>
<dbReference type="Proteomes" id="UP001500102">
    <property type="component" value="Unassembled WGS sequence"/>
</dbReference>
<gene>
    <name evidence="3" type="ORF">GCM10009825_11240</name>
</gene>
<reference evidence="3 4" key="1">
    <citation type="journal article" date="2019" name="Int. J. Syst. Evol. Microbiol.">
        <title>The Global Catalogue of Microorganisms (GCM) 10K type strain sequencing project: providing services to taxonomists for standard genome sequencing and annotation.</title>
        <authorList>
            <consortium name="The Broad Institute Genomics Platform"/>
            <consortium name="The Broad Institute Genome Sequencing Center for Infectious Disease"/>
            <person name="Wu L."/>
            <person name="Ma J."/>
        </authorList>
    </citation>
    <scope>NUCLEOTIDE SEQUENCE [LARGE SCALE GENOMIC DNA]</scope>
    <source>
        <strain evidence="3 4">JCM 15921</strain>
    </source>
</reference>
<evidence type="ECO:0000259" key="2">
    <source>
        <dbReference type="Pfam" id="PF09990"/>
    </source>
</evidence>
<evidence type="ECO:0000256" key="1">
    <source>
        <dbReference type="SAM" id="Phobius"/>
    </source>
</evidence>
<proteinExistence type="predicted"/>
<feature type="domain" description="DUF2231" evidence="2">
    <location>
        <begin position="6"/>
        <end position="156"/>
    </location>
</feature>
<dbReference type="InterPro" id="IPR019251">
    <property type="entry name" value="DUF2231_TM"/>
</dbReference>
<accession>A0ABN2YRP5</accession>